<evidence type="ECO:0000256" key="1">
    <source>
        <dbReference type="SAM" id="MobiDB-lite"/>
    </source>
</evidence>
<proteinExistence type="predicted"/>
<evidence type="ECO:0000313" key="3">
    <source>
        <dbReference type="Proteomes" id="UP000760494"/>
    </source>
</evidence>
<feature type="region of interest" description="Disordered" evidence="1">
    <location>
        <begin position="1"/>
        <end position="42"/>
    </location>
</feature>
<dbReference type="OrthoDB" id="10538355at2759"/>
<organism evidence="2 3">
    <name type="scientific">Fusarium fujikuroi</name>
    <name type="common">Bakanae and foot rot disease fungus</name>
    <name type="synonym">Gibberella fujikuroi</name>
    <dbReference type="NCBI Taxonomy" id="5127"/>
    <lineage>
        <taxon>Eukaryota</taxon>
        <taxon>Fungi</taxon>
        <taxon>Dikarya</taxon>
        <taxon>Ascomycota</taxon>
        <taxon>Pezizomycotina</taxon>
        <taxon>Sordariomycetes</taxon>
        <taxon>Hypocreomycetidae</taxon>
        <taxon>Hypocreales</taxon>
        <taxon>Nectriaceae</taxon>
        <taxon>Fusarium</taxon>
        <taxon>Fusarium fujikuroi species complex</taxon>
    </lineage>
</organism>
<protein>
    <submittedName>
        <fullName evidence="2">Uncharacterized protein</fullName>
    </submittedName>
</protein>
<name>A0A2H3RD59_FUSFU</name>
<sequence>MQVFTGNGHSNRDHVTPEYPSSVSQKRKTTSESASKTTTEDLARYESDIAKMVPLTGVSGSDDQKDFSCERFGTFRKQSLKQDLKDTPTCHDLALFIRYTSGKVKGQSDDGATQHEYVPVGLSLVQKNLKFRYKDLIINQHEAIRIEFTFVDLLEEEYSLDILATATIGLLVKSLAS</sequence>
<reference evidence="2" key="1">
    <citation type="submission" date="2019-05" db="EMBL/GenBank/DDBJ databases">
        <authorList>
            <person name="Piombo E."/>
        </authorList>
    </citation>
    <scope>NUCLEOTIDE SEQUENCE</scope>
    <source>
        <strain evidence="2">C2S</strain>
    </source>
</reference>
<gene>
    <name evidence="2" type="ORF">C2S_13463</name>
</gene>
<dbReference type="Proteomes" id="UP000760494">
    <property type="component" value="Unassembled WGS sequence"/>
</dbReference>
<evidence type="ECO:0000313" key="2">
    <source>
        <dbReference type="EMBL" id="VTT57051.1"/>
    </source>
</evidence>
<comment type="caution">
    <text evidence="2">The sequence shown here is derived from an EMBL/GenBank/DDBJ whole genome shotgun (WGS) entry which is preliminary data.</text>
</comment>
<dbReference type="AlphaFoldDB" id="A0A2H3RD59"/>
<accession>A0A2H3RD59</accession>
<dbReference type="EMBL" id="CABFJX010000007">
    <property type="protein sequence ID" value="VTT57051.1"/>
    <property type="molecule type" value="Genomic_DNA"/>
</dbReference>